<dbReference type="SUPFAM" id="SSF57850">
    <property type="entry name" value="RING/U-box"/>
    <property type="match status" value="1"/>
</dbReference>
<dbReference type="OMA" id="HEISKTC"/>
<dbReference type="InterPro" id="IPR001841">
    <property type="entry name" value="Znf_RING"/>
</dbReference>
<dbReference type="Pfam" id="PF09380">
    <property type="entry name" value="FERM_C"/>
    <property type="match status" value="1"/>
</dbReference>
<dbReference type="InterPro" id="IPR035963">
    <property type="entry name" value="FERM_2"/>
</dbReference>
<dbReference type="GO" id="GO:0008270">
    <property type="term" value="F:zinc ion binding"/>
    <property type="evidence" value="ECO:0007669"/>
    <property type="project" value="UniProtKB-KW"/>
</dbReference>
<dbReference type="InterPro" id="IPR029071">
    <property type="entry name" value="Ubiquitin-like_domsf"/>
</dbReference>
<dbReference type="InterPro" id="IPR014352">
    <property type="entry name" value="FERM/acyl-CoA-bd_prot_sf"/>
</dbReference>
<dbReference type="SUPFAM" id="SSF50729">
    <property type="entry name" value="PH domain-like"/>
    <property type="match status" value="1"/>
</dbReference>
<dbReference type="Gene3D" id="3.10.20.90">
    <property type="entry name" value="Phosphatidylinositol 3-kinase Catalytic Subunit, Chain A, domain 1"/>
    <property type="match status" value="1"/>
</dbReference>
<evidence type="ECO:0000256" key="4">
    <source>
        <dbReference type="SAM" id="MobiDB-lite"/>
    </source>
</evidence>
<evidence type="ECO:0000313" key="7">
    <source>
        <dbReference type="EnsemblMetazoa" id="XP_030844326"/>
    </source>
</evidence>
<evidence type="ECO:0000313" key="8">
    <source>
        <dbReference type="Proteomes" id="UP000007110"/>
    </source>
</evidence>
<feature type="region of interest" description="Disordered" evidence="4">
    <location>
        <begin position="377"/>
        <end position="432"/>
    </location>
</feature>
<evidence type="ECO:0000259" key="6">
    <source>
        <dbReference type="PROSITE" id="PS50089"/>
    </source>
</evidence>
<dbReference type="Gene3D" id="2.30.29.30">
    <property type="entry name" value="Pleckstrin-homology domain (PH domain)/Phosphotyrosine-binding domain (PTB)"/>
    <property type="match status" value="1"/>
</dbReference>
<dbReference type="SUPFAM" id="SSF47031">
    <property type="entry name" value="Second domain of FERM"/>
    <property type="match status" value="1"/>
</dbReference>
<feature type="domain" description="RING-type" evidence="6">
    <location>
        <begin position="450"/>
        <end position="485"/>
    </location>
</feature>
<dbReference type="Proteomes" id="UP000007110">
    <property type="component" value="Unassembled WGS sequence"/>
</dbReference>
<dbReference type="InParanoid" id="A0A7M7T099"/>
<proteinExistence type="predicted"/>
<accession>A0A7M7T099</accession>
<dbReference type="KEGG" id="spu:115925151"/>
<dbReference type="PRINTS" id="PR00935">
    <property type="entry name" value="BAND41"/>
</dbReference>
<reference evidence="8" key="1">
    <citation type="submission" date="2015-02" db="EMBL/GenBank/DDBJ databases">
        <title>Genome sequencing for Strongylocentrotus purpuratus.</title>
        <authorList>
            <person name="Murali S."/>
            <person name="Liu Y."/>
            <person name="Vee V."/>
            <person name="English A."/>
            <person name="Wang M."/>
            <person name="Skinner E."/>
            <person name="Han Y."/>
            <person name="Muzny D.M."/>
            <person name="Worley K.C."/>
            <person name="Gibbs R.A."/>
        </authorList>
    </citation>
    <scope>NUCLEOTIDE SEQUENCE</scope>
</reference>
<dbReference type="AlphaFoldDB" id="A0A7M7T099"/>
<dbReference type="SMART" id="SM01196">
    <property type="entry name" value="FERM_C"/>
    <property type="match status" value="1"/>
</dbReference>
<dbReference type="Gene3D" id="1.20.80.10">
    <property type="match status" value="1"/>
</dbReference>
<dbReference type="PROSITE" id="PS50089">
    <property type="entry name" value="ZF_RING_2"/>
    <property type="match status" value="1"/>
</dbReference>
<dbReference type="GO" id="GO:0004842">
    <property type="term" value="F:ubiquitin-protein transferase activity"/>
    <property type="evidence" value="ECO:0000318"/>
    <property type="project" value="GO_Central"/>
</dbReference>
<keyword evidence="1 3" id="KW-0479">Metal-binding</keyword>
<dbReference type="PROSITE" id="PS50057">
    <property type="entry name" value="FERM_3"/>
    <property type="match status" value="1"/>
</dbReference>
<feature type="domain" description="FERM" evidence="5">
    <location>
        <begin position="1"/>
        <end position="285"/>
    </location>
</feature>
<dbReference type="Pfam" id="PF09379">
    <property type="entry name" value="FERM_N"/>
    <property type="match status" value="1"/>
</dbReference>
<sequence length="497" mass="56693">MWCFVSESPSVVREYRIPHSELGQVLYDKVCEDLGLLEKSYFGLRYRSKRGELLWLNLRNPLVVQLRGRSPHRLSLQVKFFVSPQELQQPITRHIFYLTLKNRLLLGHYAVTNEEKIKLFGLIAQAELGDADQTLPTQYHTILPDLSEETINEVLTAHREVMSDTMTPTYAEIQFIGNVSKLPGYGVEYFCAETKERVQAVIGVCTTGLQILTQARELMHSIKYEDISKVSYHQNHFSVHYYRSSGGTGVEDVLTALKFRLSSRKIAQALFRAFTESHTFFRCESVERVVRQQHSHTGFGSFLVLMKPDTSRGKVFRFDVGHTRRQAYDSAWRKLHPGNSPTQDQRWSLDLENYGAQRTWPVSSTLRSTHSQEILLSRQPTGSQPPVQIPKPPSATQEDDSSPDSTPEGTLPHKANRHDGGSPMSAGPAEEEMMEKLQDQLSNLQESRLCQVCLDNEMTTVFCPCGHMFCCETCSKECNRCPVCRAEVIYVQRVFFS</sequence>
<dbReference type="InterPro" id="IPR000299">
    <property type="entry name" value="FERM_domain"/>
</dbReference>
<dbReference type="Gene3D" id="3.30.40.10">
    <property type="entry name" value="Zinc/RING finger domain, C3HC4 (zinc finger)"/>
    <property type="match status" value="1"/>
</dbReference>
<organism evidence="7 8">
    <name type="scientific">Strongylocentrotus purpuratus</name>
    <name type="common">Purple sea urchin</name>
    <dbReference type="NCBI Taxonomy" id="7668"/>
    <lineage>
        <taxon>Eukaryota</taxon>
        <taxon>Metazoa</taxon>
        <taxon>Echinodermata</taxon>
        <taxon>Eleutherozoa</taxon>
        <taxon>Echinozoa</taxon>
        <taxon>Echinoidea</taxon>
        <taxon>Euechinoidea</taxon>
        <taxon>Echinacea</taxon>
        <taxon>Camarodonta</taxon>
        <taxon>Echinidea</taxon>
        <taxon>Strongylocentrotidae</taxon>
        <taxon>Strongylocentrotus</taxon>
    </lineage>
</organism>
<dbReference type="PANTHER" id="PTHR23280:SF13">
    <property type="entry name" value="E3 UBIQUITIN-PROTEIN LIGASE MYLIP"/>
    <property type="match status" value="1"/>
</dbReference>
<dbReference type="InterPro" id="IPR018979">
    <property type="entry name" value="FERM_N"/>
</dbReference>
<keyword evidence="8" id="KW-1185">Reference proteome</keyword>
<dbReference type="Pfam" id="PF00373">
    <property type="entry name" value="FERM_M"/>
    <property type="match status" value="1"/>
</dbReference>
<dbReference type="RefSeq" id="XP_030844326.1">
    <property type="nucleotide sequence ID" value="XM_030988466.1"/>
</dbReference>
<dbReference type="InterPro" id="IPR011993">
    <property type="entry name" value="PH-like_dom_sf"/>
</dbReference>
<keyword evidence="1 3" id="KW-0863">Zinc-finger</keyword>
<dbReference type="SMART" id="SM00295">
    <property type="entry name" value="B41"/>
    <property type="match status" value="1"/>
</dbReference>
<dbReference type="EnsemblMetazoa" id="XM_030988466">
    <property type="protein sequence ID" value="XP_030844326"/>
    <property type="gene ID" value="LOC115925151"/>
</dbReference>
<dbReference type="GO" id="GO:0006511">
    <property type="term" value="P:ubiquitin-dependent protein catabolic process"/>
    <property type="evidence" value="ECO:0000318"/>
    <property type="project" value="GO_Central"/>
</dbReference>
<evidence type="ECO:0000259" key="5">
    <source>
        <dbReference type="PROSITE" id="PS50057"/>
    </source>
</evidence>
<evidence type="ECO:0000256" key="3">
    <source>
        <dbReference type="PROSITE-ProRule" id="PRU00175"/>
    </source>
</evidence>
<name>A0A7M7T099_STRPU</name>
<dbReference type="InterPro" id="IPR018980">
    <property type="entry name" value="FERM_PH-like_C"/>
</dbReference>
<evidence type="ECO:0008006" key="9">
    <source>
        <dbReference type="Google" id="ProtNLM"/>
    </source>
</evidence>
<dbReference type="GeneID" id="115925151"/>
<dbReference type="InterPro" id="IPR019748">
    <property type="entry name" value="FERM_central"/>
</dbReference>
<evidence type="ECO:0000256" key="2">
    <source>
        <dbReference type="ARBA" id="ARBA00022833"/>
    </source>
</evidence>
<dbReference type="InterPro" id="IPR019749">
    <property type="entry name" value="Band_41_domain"/>
</dbReference>
<dbReference type="FunFam" id="2.30.29.30:FF:000164">
    <property type="entry name" value="Putative E3 ubiquitin-protein ligase MYLIP"/>
    <property type="match status" value="1"/>
</dbReference>
<dbReference type="OrthoDB" id="10037309at2759"/>
<evidence type="ECO:0000256" key="1">
    <source>
        <dbReference type="ARBA" id="ARBA00022771"/>
    </source>
</evidence>
<dbReference type="CDD" id="cd14473">
    <property type="entry name" value="FERM_B-lobe"/>
    <property type="match status" value="1"/>
</dbReference>
<feature type="compositionally biased region" description="Polar residues" evidence="4">
    <location>
        <begin position="377"/>
        <end position="386"/>
    </location>
</feature>
<dbReference type="SUPFAM" id="SSF54236">
    <property type="entry name" value="Ubiquitin-like"/>
    <property type="match status" value="1"/>
</dbReference>
<dbReference type="Pfam" id="PF13920">
    <property type="entry name" value="zf-C3HC4_3"/>
    <property type="match status" value="1"/>
</dbReference>
<protein>
    <recommendedName>
        <fullName evidence="9">RING-type E3 ubiquitin transferase</fullName>
    </recommendedName>
</protein>
<reference evidence="7" key="2">
    <citation type="submission" date="2021-01" db="UniProtKB">
        <authorList>
            <consortium name="EnsemblMetazoa"/>
        </authorList>
    </citation>
    <scope>IDENTIFICATION</scope>
</reference>
<keyword evidence="2" id="KW-0862">Zinc</keyword>
<dbReference type="PANTHER" id="PTHR23280">
    <property type="entry name" value="4.1 G PROTEIN"/>
    <property type="match status" value="1"/>
</dbReference>
<dbReference type="InterPro" id="IPR013083">
    <property type="entry name" value="Znf_RING/FYVE/PHD"/>
</dbReference>